<evidence type="ECO:0000313" key="4">
    <source>
        <dbReference type="Proteomes" id="UP000054337"/>
    </source>
</evidence>
<dbReference type="SUPFAM" id="SSF55418">
    <property type="entry name" value="eIF4e-like"/>
    <property type="match status" value="1"/>
</dbReference>
<dbReference type="GeneID" id="26253541"/>
<dbReference type="AlphaFoldDB" id="W7EQD6"/>
<evidence type="ECO:0008006" key="5">
    <source>
        <dbReference type="Google" id="ProtNLM"/>
    </source>
</evidence>
<sequence length="305" mass="34871">MVSWDGWISDDSSFYGTEEEQQHQRQRCEKYDLKLFWHSRSKYINAIAMNARTQLLAEPTSDNSTAPSKRGKRGTSPQLGESVDEFIRRLSPLTTSISKCPWIWAENPYRNPHDKPPYSNVADFTNRGMQLLQESLESRRKIRELAATQPKGSVTKKLSQESKSLQERIASLARDTHVLSGKWMLFLKSVDVTRVWKQIVAGVIENRLGSGCKVAMDDGKEERLICVYTKDFQDTQDVVRVLRELENMVLISAGRPIYYKPDAYTYLDLMRENAAEYGLQASLYNSRSMLANGKGTKSSPRSQKK</sequence>
<evidence type="ECO:0000313" key="3">
    <source>
        <dbReference type="EMBL" id="EUN28295.1"/>
    </source>
</evidence>
<dbReference type="PANTHER" id="PTHR31977">
    <property type="entry name" value="UPF0696 PROTEIN C11ORF68"/>
    <property type="match status" value="1"/>
</dbReference>
<dbReference type="Pfam" id="PF08939">
    <property type="entry name" value="Bles03"/>
    <property type="match status" value="1"/>
</dbReference>
<dbReference type="HOGENOM" id="CLU_051869_0_2_1"/>
<proteinExistence type="inferred from homology"/>
<dbReference type="Proteomes" id="UP000054337">
    <property type="component" value="Unassembled WGS sequence"/>
</dbReference>
<dbReference type="OrthoDB" id="10067381at2759"/>
<keyword evidence="4" id="KW-1185">Reference proteome</keyword>
<feature type="region of interest" description="Disordered" evidence="2">
    <location>
        <begin position="58"/>
        <end position="81"/>
    </location>
</feature>
<reference evidence="3 4" key="1">
    <citation type="journal article" date="2013" name="PLoS Genet.">
        <title>Comparative genome structure, secondary metabolite, and effector coding capacity across Cochliobolus pathogens.</title>
        <authorList>
            <person name="Condon B.J."/>
            <person name="Leng Y."/>
            <person name="Wu D."/>
            <person name="Bushley K.E."/>
            <person name="Ohm R.A."/>
            <person name="Otillar R."/>
            <person name="Martin J."/>
            <person name="Schackwitz W."/>
            <person name="Grimwood J."/>
            <person name="MohdZainudin N."/>
            <person name="Xue C."/>
            <person name="Wang R."/>
            <person name="Manning V.A."/>
            <person name="Dhillon B."/>
            <person name="Tu Z.J."/>
            <person name="Steffenson B.J."/>
            <person name="Salamov A."/>
            <person name="Sun H."/>
            <person name="Lowry S."/>
            <person name="LaButti K."/>
            <person name="Han J."/>
            <person name="Copeland A."/>
            <person name="Lindquist E."/>
            <person name="Barry K."/>
            <person name="Schmutz J."/>
            <person name="Baker S.E."/>
            <person name="Ciuffetti L.M."/>
            <person name="Grigoriev I.V."/>
            <person name="Zhong S."/>
            <person name="Turgeon B.G."/>
        </authorList>
    </citation>
    <scope>NUCLEOTIDE SEQUENCE [LARGE SCALE GENOMIC DNA]</scope>
    <source>
        <strain evidence="3 4">FI3</strain>
    </source>
</reference>
<accession>W7EQD6</accession>
<evidence type="ECO:0000256" key="2">
    <source>
        <dbReference type="SAM" id="MobiDB-lite"/>
    </source>
</evidence>
<name>W7EQD6_BIPV3</name>
<organism evidence="3 4">
    <name type="scientific">Bipolaris victoriae (strain FI3)</name>
    <name type="common">Victoria blight of oats agent</name>
    <name type="synonym">Cochliobolus victoriae</name>
    <dbReference type="NCBI Taxonomy" id="930091"/>
    <lineage>
        <taxon>Eukaryota</taxon>
        <taxon>Fungi</taxon>
        <taxon>Dikarya</taxon>
        <taxon>Ascomycota</taxon>
        <taxon>Pezizomycotina</taxon>
        <taxon>Dothideomycetes</taxon>
        <taxon>Pleosporomycetidae</taxon>
        <taxon>Pleosporales</taxon>
        <taxon>Pleosporineae</taxon>
        <taxon>Pleosporaceae</taxon>
        <taxon>Bipolaris</taxon>
    </lineage>
</organism>
<dbReference type="InterPro" id="IPR023398">
    <property type="entry name" value="TIF_eIF4e-like"/>
</dbReference>
<comment type="similarity">
    <text evidence="1">Belongs to the UPF0696 family.</text>
</comment>
<dbReference type="Gene3D" id="3.30.760.10">
    <property type="entry name" value="RNA Cap, Translation Initiation Factor Eif4e"/>
    <property type="match status" value="1"/>
</dbReference>
<dbReference type="EMBL" id="KI968722">
    <property type="protein sequence ID" value="EUN28295.1"/>
    <property type="molecule type" value="Genomic_DNA"/>
</dbReference>
<dbReference type="InterPro" id="IPR015034">
    <property type="entry name" value="Bles03"/>
</dbReference>
<evidence type="ECO:0000256" key="1">
    <source>
        <dbReference type="ARBA" id="ARBA00010568"/>
    </source>
</evidence>
<dbReference type="RefSeq" id="XP_014557815.1">
    <property type="nucleotide sequence ID" value="XM_014702329.1"/>
</dbReference>
<gene>
    <name evidence="3" type="ORF">COCVIDRAFT_25611</name>
</gene>
<dbReference type="PANTHER" id="PTHR31977:SF1">
    <property type="entry name" value="UPF0696 PROTEIN C11ORF68"/>
    <property type="match status" value="1"/>
</dbReference>
<protein>
    <recommendedName>
        <fullName evidence="5">DUF1917-domain-containing protein</fullName>
    </recommendedName>
</protein>